<keyword evidence="6" id="KW-0464">Manganese</keyword>
<evidence type="ECO:0000256" key="5">
    <source>
        <dbReference type="ARBA" id="ARBA00022842"/>
    </source>
</evidence>
<dbReference type="CDD" id="cd03426">
    <property type="entry name" value="NUDIX_CoAse_Nudt7"/>
    <property type="match status" value="1"/>
</dbReference>
<dbReference type="AlphaFoldDB" id="A0A5D3YPH1"/>
<evidence type="ECO:0000256" key="2">
    <source>
        <dbReference type="ARBA" id="ARBA00001946"/>
    </source>
</evidence>
<protein>
    <submittedName>
        <fullName evidence="10">Mutator mutT protein</fullName>
    </submittedName>
</protein>
<evidence type="ECO:0000313" key="10">
    <source>
        <dbReference type="EMBL" id="TYP94069.1"/>
    </source>
</evidence>
<dbReference type="Pfam" id="PF00293">
    <property type="entry name" value="NUDIX"/>
    <property type="match status" value="1"/>
</dbReference>
<evidence type="ECO:0000313" key="11">
    <source>
        <dbReference type="Proteomes" id="UP000324595"/>
    </source>
</evidence>
<dbReference type="InterPro" id="IPR015797">
    <property type="entry name" value="NUDIX_hydrolase-like_dom_sf"/>
</dbReference>
<evidence type="ECO:0000256" key="8">
    <source>
        <dbReference type="SAM" id="MobiDB-lite"/>
    </source>
</evidence>
<evidence type="ECO:0000256" key="6">
    <source>
        <dbReference type="ARBA" id="ARBA00023211"/>
    </source>
</evidence>
<evidence type="ECO:0000256" key="4">
    <source>
        <dbReference type="ARBA" id="ARBA00022801"/>
    </source>
</evidence>
<dbReference type="InterPro" id="IPR045121">
    <property type="entry name" value="CoAse"/>
</dbReference>
<evidence type="ECO:0000256" key="1">
    <source>
        <dbReference type="ARBA" id="ARBA00001936"/>
    </source>
</evidence>
<evidence type="ECO:0000259" key="9">
    <source>
        <dbReference type="PROSITE" id="PS51462"/>
    </source>
</evidence>
<dbReference type="InterPro" id="IPR000086">
    <property type="entry name" value="NUDIX_hydrolase_dom"/>
</dbReference>
<feature type="region of interest" description="Disordered" evidence="8">
    <location>
        <begin position="16"/>
        <end position="45"/>
    </location>
</feature>
<comment type="cofactor">
    <cofactor evidence="2">
        <name>Mg(2+)</name>
        <dbReference type="ChEBI" id="CHEBI:18420"/>
    </cofactor>
</comment>
<keyword evidence="11" id="KW-1185">Reference proteome</keyword>
<dbReference type="SUPFAM" id="SSF55811">
    <property type="entry name" value="Nudix"/>
    <property type="match status" value="1"/>
</dbReference>
<comment type="caution">
    <text evidence="10">The sequence shown here is derived from an EMBL/GenBank/DDBJ whole genome shotgun (WGS) entry which is preliminary data.</text>
</comment>
<dbReference type="GO" id="GO:0046872">
    <property type="term" value="F:metal ion binding"/>
    <property type="evidence" value="ECO:0007669"/>
    <property type="project" value="UniProtKB-KW"/>
</dbReference>
<dbReference type="PROSITE" id="PS51462">
    <property type="entry name" value="NUDIX"/>
    <property type="match status" value="1"/>
</dbReference>
<dbReference type="InterPro" id="IPR020476">
    <property type="entry name" value="Nudix_hydrolase"/>
</dbReference>
<dbReference type="Gene3D" id="3.90.79.10">
    <property type="entry name" value="Nucleoside Triphosphate Pyrophosphohydrolase"/>
    <property type="match status" value="1"/>
</dbReference>
<comment type="cofactor">
    <cofactor evidence="1">
        <name>Mn(2+)</name>
        <dbReference type="ChEBI" id="CHEBI:29035"/>
    </cofactor>
</comment>
<organism evidence="10 11">
    <name type="scientific">Fodinibius salinus</name>
    <dbReference type="NCBI Taxonomy" id="860790"/>
    <lineage>
        <taxon>Bacteria</taxon>
        <taxon>Pseudomonadati</taxon>
        <taxon>Balneolota</taxon>
        <taxon>Balneolia</taxon>
        <taxon>Balneolales</taxon>
        <taxon>Balneolaceae</taxon>
        <taxon>Fodinibius</taxon>
    </lineage>
</organism>
<keyword evidence="3" id="KW-0479">Metal-binding</keyword>
<evidence type="ECO:0000256" key="3">
    <source>
        <dbReference type="ARBA" id="ARBA00022723"/>
    </source>
</evidence>
<gene>
    <name evidence="10" type="ORF">LX73_1793</name>
</gene>
<dbReference type="PRINTS" id="PR00502">
    <property type="entry name" value="NUDIXFAMILY"/>
</dbReference>
<sequence length="210" mass="23820">MQPLVKFLKQRLIKNLPGRPSQLKMAPAQKNDGQRRKMTPSEQAHQSSVLVLLFPNEQEELELVLTLRSGDIDHGGQISFPGGRAESGESPEETALREAHEEIGITPESVTTIGQLSELYVSHSENRVTPVVGFMNQRPVFNLNRAEVEEVFAVELNSLAHKENLVVEDWELGQHTYEVPYWDVHRVPLWGATAMMLNELLELRKEFTED</sequence>
<dbReference type="PANTHER" id="PTHR12992">
    <property type="entry name" value="NUDIX HYDROLASE"/>
    <property type="match status" value="1"/>
</dbReference>
<dbReference type="OrthoDB" id="9802805at2"/>
<reference evidence="10 11" key="1">
    <citation type="submission" date="2019-07" db="EMBL/GenBank/DDBJ databases">
        <title>Genomic Encyclopedia of Archaeal and Bacterial Type Strains, Phase II (KMG-II): from individual species to whole genera.</title>
        <authorList>
            <person name="Goeker M."/>
        </authorList>
    </citation>
    <scope>NUCLEOTIDE SEQUENCE [LARGE SCALE GENOMIC DNA]</scope>
    <source>
        <strain evidence="10 11">DSM 21935</strain>
    </source>
</reference>
<keyword evidence="4 7" id="KW-0378">Hydrolase</keyword>
<keyword evidence="5" id="KW-0460">Magnesium</keyword>
<name>A0A5D3YPH1_9BACT</name>
<comment type="similarity">
    <text evidence="7">Belongs to the Nudix hydrolase family.</text>
</comment>
<proteinExistence type="inferred from homology"/>
<dbReference type="Proteomes" id="UP000324595">
    <property type="component" value="Unassembled WGS sequence"/>
</dbReference>
<dbReference type="GO" id="GO:0010945">
    <property type="term" value="F:coenzyme A diphosphatase activity"/>
    <property type="evidence" value="ECO:0007669"/>
    <property type="project" value="InterPro"/>
</dbReference>
<dbReference type="EMBL" id="VNHY01000002">
    <property type="protein sequence ID" value="TYP94069.1"/>
    <property type="molecule type" value="Genomic_DNA"/>
</dbReference>
<accession>A0A5D3YPH1</accession>
<feature type="domain" description="Nudix hydrolase" evidence="9">
    <location>
        <begin position="44"/>
        <end position="178"/>
    </location>
</feature>
<dbReference type="PANTHER" id="PTHR12992:SF11">
    <property type="entry name" value="MITOCHONDRIAL COENZYME A DIPHOSPHATASE NUDT8"/>
    <property type="match status" value="1"/>
</dbReference>
<dbReference type="RefSeq" id="WP_148899096.1">
    <property type="nucleotide sequence ID" value="NZ_VNHY01000002.1"/>
</dbReference>
<dbReference type="PROSITE" id="PS00893">
    <property type="entry name" value="NUDIX_BOX"/>
    <property type="match status" value="1"/>
</dbReference>
<evidence type="ECO:0000256" key="7">
    <source>
        <dbReference type="RuleBase" id="RU003476"/>
    </source>
</evidence>
<dbReference type="InterPro" id="IPR020084">
    <property type="entry name" value="NUDIX_hydrolase_CS"/>
</dbReference>